<accession>A0ABP8C373</accession>
<dbReference type="Proteomes" id="UP001501496">
    <property type="component" value="Unassembled WGS sequence"/>
</dbReference>
<organism evidence="1 2">
    <name type="scientific">Postechiella marina</name>
    <dbReference type="NCBI Taxonomy" id="943941"/>
    <lineage>
        <taxon>Bacteria</taxon>
        <taxon>Pseudomonadati</taxon>
        <taxon>Bacteroidota</taxon>
        <taxon>Flavobacteriia</taxon>
        <taxon>Flavobacteriales</taxon>
        <taxon>Flavobacteriaceae</taxon>
        <taxon>Postechiella</taxon>
    </lineage>
</organism>
<comment type="caution">
    <text evidence="1">The sequence shown here is derived from an EMBL/GenBank/DDBJ whole genome shotgun (WGS) entry which is preliminary data.</text>
</comment>
<reference evidence="2" key="1">
    <citation type="journal article" date="2019" name="Int. J. Syst. Evol. Microbiol.">
        <title>The Global Catalogue of Microorganisms (GCM) 10K type strain sequencing project: providing services to taxonomists for standard genome sequencing and annotation.</title>
        <authorList>
            <consortium name="The Broad Institute Genomics Platform"/>
            <consortium name="The Broad Institute Genome Sequencing Center for Infectious Disease"/>
            <person name="Wu L."/>
            <person name="Ma J."/>
        </authorList>
    </citation>
    <scope>NUCLEOTIDE SEQUENCE [LARGE SCALE GENOMIC DNA]</scope>
    <source>
        <strain evidence="2">JCM 17630</strain>
    </source>
</reference>
<sequence length="93" mass="11079">MDSYQIEQTTFCKYVLTTPNKEINLSFPQMLELRRKIYDLTTFETLNKIIDTDNFVLLFVADKQHLVYLDIPQLLKLKEEIQLFFLDFTPVIA</sequence>
<gene>
    <name evidence="1" type="ORF">GCM10022291_08720</name>
</gene>
<evidence type="ECO:0000313" key="1">
    <source>
        <dbReference type="EMBL" id="GAA4232912.1"/>
    </source>
</evidence>
<evidence type="ECO:0000313" key="2">
    <source>
        <dbReference type="Proteomes" id="UP001501496"/>
    </source>
</evidence>
<protein>
    <submittedName>
        <fullName evidence="1">Uncharacterized protein</fullName>
    </submittedName>
</protein>
<name>A0ABP8C373_9FLAO</name>
<dbReference type="EMBL" id="BAABCA010000002">
    <property type="protein sequence ID" value="GAA4232912.1"/>
    <property type="molecule type" value="Genomic_DNA"/>
</dbReference>
<keyword evidence="2" id="KW-1185">Reference proteome</keyword>
<dbReference type="RefSeq" id="WP_344786868.1">
    <property type="nucleotide sequence ID" value="NZ_BAABCA010000002.1"/>
</dbReference>
<proteinExistence type="predicted"/>